<proteinExistence type="predicted"/>
<evidence type="ECO:0000313" key="2">
    <source>
        <dbReference type="Proteomes" id="UP000246635"/>
    </source>
</evidence>
<evidence type="ECO:0000313" key="1">
    <source>
        <dbReference type="EMBL" id="PWW06542.1"/>
    </source>
</evidence>
<dbReference type="RefSeq" id="WP_110043207.1">
    <property type="nucleotide sequence ID" value="NZ_CP054612.1"/>
</dbReference>
<accession>A0A2V2YXS1</accession>
<reference evidence="1 2" key="1">
    <citation type="submission" date="2018-05" db="EMBL/GenBank/DDBJ databases">
        <title>Genomic Encyclopedia of Type Strains, Phase III (KMG-III): the genomes of soil and plant-associated and newly described type strains.</title>
        <authorList>
            <person name="Whitman W."/>
        </authorList>
    </citation>
    <scope>NUCLEOTIDE SEQUENCE [LARGE SCALE GENOMIC DNA]</scope>
    <source>
        <strain evidence="1 2">CECT 5696</strain>
    </source>
</reference>
<dbReference type="Gene3D" id="3.40.47.10">
    <property type="match status" value="1"/>
</dbReference>
<organism evidence="1 2">
    <name type="scientific">Paenibacillus cellulosilyticus</name>
    <dbReference type="NCBI Taxonomy" id="375489"/>
    <lineage>
        <taxon>Bacteria</taxon>
        <taxon>Bacillati</taxon>
        <taxon>Bacillota</taxon>
        <taxon>Bacilli</taxon>
        <taxon>Bacillales</taxon>
        <taxon>Paenibacillaceae</taxon>
        <taxon>Paenibacillus</taxon>
    </lineage>
</organism>
<keyword evidence="2" id="KW-1185">Reference proteome</keyword>
<sequence>MLTVGLSRQQQADLAWMDHMFALTGCSFVPAGTEVPAIRGFVRSPFNPLIHYSVMNAVRESGVLECSIPPTQRGIVLGSQFVDAVTEEATSTELLLKQRVSPILFPQSVPSAIIGYVAKELELHGPMSCIGATKLGTFSVLLQAADWLEELSASFVAIVMCDVPSRKAEQWIKDRLDSKGSDIAFGGGSVCVVMEKKETAALRNQPIQSVQSFYDRMNQPAETVFHGMAGGFQSEASYAHP</sequence>
<dbReference type="SUPFAM" id="SSF53901">
    <property type="entry name" value="Thiolase-like"/>
    <property type="match status" value="1"/>
</dbReference>
<name>A0A2V2YXS1_9BACL</name>
<dbReference type="OrthoDB" id="2621855at2"/>
<evidence type="ECO:0008006" key="3">
    <source>
        <dbReference type="Google" id="ProtNLM"/>
    </source>
</evidence>
<protein>
    <recommendedName>
        <fullName evidence="3">Beta-ketoacyl synthase-like protein</fullName>
    </recommendedName>
</protein>
<dbReference type="AlphaFoldDB" id="A0A2V2YXS1"/>
<dbReference type="Proteomes" id="UP000246635">
    <property type="component" value="Unassembled WGS sequence"/>
</dbReference>
<dbReference type="EMBL" id="QGTQ01000003">
    <property type="protein sequence ID" value="PWW06542.1"/>
    <property type="molecule type" value="Genomic_DNA"/>
</dbReference>
<gene>
    <name evidence="1" type="ORF">DFQ01_103446</name>
</gene>
<dbReference type="GO" id="GO:0016746">
    <property type="term" value="F:acyltransferase activity"/>
    <property type="evidence" value="ECO:0007669"/>
    <property type="project" value="InterPro"/>
</dbReference>
<comment type="caution">
    <text evidence="1">The sequence shown here is derived from an EMBL/GenBank/DDBJ whole genome shotgun (WGS) entry which is preliminary data.</text>
</comment>
<dbReference type="InterPro" id="IPR016039">
    <property type="entry name" value="Thiolase-like"/>
</dbReference>